<dbReference type="KEGG" id="gaz:Pan241w_00070"/>
<dbReference type="EMBL" id="CP036269">
    <property type="protein sequence ID" value="QDT39954.1"/>
    <property type="molecule type" value="Genomic_DNA"/>
</dbReference>
<organism evidence="2 3">
    <name type="scientific">Gimesia alba</name>
    <dbReference type="NCBI Taxonomy" id="2527973"/>
    <lineage>
        <taxon>Bacteria</taxon>
        <taxon>Pseudomonadati</taxon>
        <taxon>Planctomycetota</taxon>
        <taxon>Planctomycetia</taxon>
        <taxon>Planctomycetales</taxon>
        <taxon>Planctomycetaceae</taxon>
        <taxon>Gimesia</taxon>
    </lineage>
</organism>
<proteinExistence type="predicted"/>
<dbReference type="Proteomes" id="UP000317171">
    <property type="component" value="Chromosome"/>
</dbReference>
<sequence length="560" mass="61976" precursor="true">MYRVSPSSYIKRFTFTVCFLAVGVLAFAQSDTNREPRKDKMDWNQPIAVAAIAGIDRVLEDIDYLFETVQKPEYPAMIKGFLAQYRNLEGLDKTKPLGVFVFLNEGISPQPTVVGFVPVKDLDALTQTLDEVGFVLAPVEGKENRYTLALPSFSIHIKMAHGYAFLQITSEALDRYFYNPDDYTSALAKKYDIAGSLLLKNVPEPMRMMAVDLASAKLDEQLARKPGEDDIQYMSRKETLLFVNKQFAIIAKDGDNLTFGYALSKKDKQIRLNLGVKANPGSELEKELKLLSSKSSQYSYLNAESADFLGYTVVPLRKDIEQKKLLELLEQSEAKVPPILLGDDSNPGPVAKMLESAKATVQAGKLDGHIQMQQTSKGKATLIAALKLNEGEEFQQGLKDLFELMKQAENTQGIESHVAEVEGVTIHKIAPDDLKKNTKEFFGEDPMIFIGCDANECWLAMGEDEALELLKKTISARKSNGNQNKAGASFLVSMKLGSLLPLAKENAKNQEFMDSAKVAFASGGDLMTFYPKITADEASLNLELGEGFIRLISLAIANRK</sequence>
<evidence type="ECO:0000313" key="2">
    <source>
        <dbReference type="EMBL" id="QDT39954.1"/>
    </source>
</evidence>
<dbReference type="OrthoDB" id="207889at2"/>
<feature type="chain" id="PRO_5022035059" description="DUF3352 domain-containing protein" evidence="1">
    <location>
        <begin position="29"/>
        <end position="560"/>
    </location>
</feature>
<evidence type="ECO:0008006" key="4">
    <source>
        <dbReference type="Google" id="ProtNLM"/>
    </source>
</evidence>
<dbReference type="AlphaFoldDB" id="A0A517R7U4"/>
<name>A0A517R7U4_9PLAN</name>
<keyword evidence="3" id="KW-1185">Reference proteome</keyword>
<evidence type="ECO:0000256" key="1">
    <source>
        <dbReference type="SAM" id="SignalP"/>
    </source>
</evidence>
<gene>
    <name evidence="2" type="ORF">Pan241w_00070</name>
</gene>
<dbReference type="RefSeq" id="WP_145209094.1">
    <property type="nucleotide sequence ID" value="NZ_CP036269.1"/>
</dbReference>
<accession>A0A517R7U4</accession>
<feature type="signal peptide" evidence="1">
    <location>
        <begin position="1"/>
        <end position="28"/>
    </location>
</feature>
<keyword evidence="1" id="KW-0732">Signal</keyword>
<protein>
    <recommendedName>
        <fullName evidence="4">DUF3352 domain-containing protein</fullName>
    </recommendedName>
</protein>
<reference evidence="2 3" key="1">
    <citation type="submission" date="2019-02" db="EMBL/GenBank/DDBJ databases">
        <title>Deep-cultivation of Planctomycetes and their phenomic and genomic characterization uncovers novel biology.</title>
        <authorList>
            <person name="Wiegand S."/>
            <person name="Jogler M."/>
            <person name="Boedeker C."/>
            <person name="Pinto D."/>
            <person name="Vollmers J."/>
            <person name="Rivas-Marin E."/>
            <person name="Kohn T."/>
            <person name="Peeters S.H."/>
            <person name="Heuer A."/>
            <person name="Rast P."/>
            <person name="Oberbeckmann S."/>
            <person name="Bunk B."/>
            <person name="Jeske O."/>
            <person name="Meyerdierks A."/>
            <person name="Storesund J.E."/>
            <person name="Kallscheuer N."/>
            <person name="Luecker S."/>
            <person name="Lage O.M."/>
            <person name="Pohl T."/>
            <person name="Merkel B.J."/>
            <person name="Hornburger P."/>
            <person name="Mueller R.-W."/>
            <person name="Bruemmer F."/>
            <person name="Labrenz M."/>
            <person name="Spormann A.M."/>
            <person name="Op den Camp H."/>
            <person name="Overmann J."/>
            <person name="Amann R."/>
            <person name="Jetten M.S.M."/>
            <person name="Mascher T."/>
            <person name="Medema M.H."/>
            <person name="Devos D.P."/>
            <person name="Kaster A.-K."/>
            <person name="Ovreas L."/>
            <person name="Rohde M."/>
            <person name="Galperin M.Y."/>
            <person name="Jogler C."/>
        </authorList>
    </citation>
    <scope>NUCLEOTIDE SEQUENCE [LARGE SCALE GENOMIC DNA]</scope>
    <source>
        <strain evidence="2 3">Pan241w</strain>
    </source>
</reference>
<evidence type="ECO:0000313" key="3">
    <source>
        <dbReference type="Proteomes" id="UP000317171"/>
    </source>
</evidence>